<feature type="domain" description="RING-type" evidence="15">
    <location>
        <begin position="32"/>
        <end position="70"/>
    </location>
</feature>
<dbReference type="SMART" id="SM00184">
    <property type="entry name" value="RING"/>
    <property type="match status" value="1"/>
</dbReference>
<keyword evidence="11" id="KW-0131">Cell cycle</keyword>
<reference evidence="18" key="1">
    <citation type="journal article" date="2023" name="Commun. Biol.">
        <title>Genome analysis of Parmales, the sister group of diatoms, reveals the evolutionary specialization of diatoms from phago-mixotrophs to photoautotrophs.</title>
        <authorList>
            <person name="Ban H."/>
            <person name="Sato S."/>
            <person name="Yoshikawa S."/>
            <person name="Yamada K."/>
            <person name="Nakamura Y."/>
            <person name="Ichinomiya M."/>
            <person name="Sato N."/>
            <person name="Blanc-Mathieu R."/>
            <person name="Endo H."/>
            <person name="Kuwata A."/>
            <person name="Ogata H."/>
        </authorList>
    </citation>
    <scope>NUCLEOTIDE SEQUENCE [LARGE SCALE GENOMIC DNA]</scope>
    <source>
        <strain evidence="18">NIES 3700</strain>
    </source>
</reference>
<keyword evidence="5" id="KW-0677">Repeat</keyword>
<evidence type="ECO:0000256" key="10">
    <source>
        <dbReference type="ARBA" id="ARBA00023242"/>
    </source>
</evidence>
<dbReference type="InterPro" id="IPR013083">
    <property type="entry name" value="Znf_RING/FYVE/PHD"/>
</dbReference>
<dbReference type="InterPro" id="IPR036420">
    <property type="entry name" value="BRCT_dom_sf"/>
</dbReference>
<keyword evidence="10" id="KW-0539">Nucleus</keyword>
<evidence type="ECO:0000259" key="15">
    <source>
        <dbReference type="PROSITE" id="PS50089"/>
    </source>
</evidence>
<keyword evidence="7 13" id="KW-0863">Zinc-finger</keyword>
<feature type="compositionally biased region" description="Polar residues" evidence="14">
    <location>
        <begin position="222"/>
        <end position="231"/>
    </location>
</feature>
<gene>
    <name evidence="17" type="ORF">TrLO_g14135</name>
</gene>
<dbReference type="Gene3D" id="3.30.40.10">
    <property type="entry name" value="Zinc/RING finger domain, C3HC4 (zinc finger)"/>
    <property type="match status" value="1"/>
</dbReference>
<keyword evidence="18" id="KW-1185">Reference proteome</keyword>
<evidence type="ECO:0000256" key="3">
    <source>
        <dbReference type="ARBA" id="ARBA00022454"/>
    </source>
</evidence>
<proteinExistence type="predicted"/>
<protein>
    <recommendedName>
        <fullName evidence="12">RING-type E3 ubiquitin transferase BRCA1</fullName>
    </recommendedName>
</protein>
<dbReference type="GO" id="GO:0045944">
    <property type="term" value="P:positive regulation of transcription by RNA polymerase II"/>
    <property type="evidence" value="ECO:0007669"/>
    <property type="project" value="TreeGrafter"/>
</dbReference>
<sequence length="500" mass="54965">MSSLPPPPSVPNSNGTRSMMRSLKKLRSSMSCALCSSIMSTPSALQCGHVFCNSCLLEWTKSNWNCPTCEMPCMSGKERSSIKGNPQMSGIVEALRKIEDTLIKAGPNWWIAEGDEDVFVEVPLEEDAKDEEQEILFVEGDSDEEGQGVEEDEEEEAEEGSSPQTGILNPNKPTSQKKRKATVGVRWDNDNNPDDDDENADSNLQSSPTSEGPAIKLHKSTRFQSSTNSAESDSSLGGGLYRGGSKTSVPSRILKVYVEDEELKPELDGQSYTLLGSLESPDVIVLQACVNEELILSADITWSYLLGLSLGSLIVSTSWLTNPTNKYYTKKWSHDTGNSTSSDSRFVYGHDGCSTFGAPGRMHSSNKKLNKKSDLHTSGTKLFEGYNFFLAGKFASSIMDTACPPTITVDRMRRILSLGRSKTINLLNPQSETPSSKENARTKIIVGGDSNEDDLKEIIDVMVDVWILNVEEIDIVRTEWVVDCVCEGKILELDGGRYLY</sequence>
<dbReference type="Pfam" id="PF00097">
    <property type="entry name" value="zf-C3HC4"/>
    <property type="match status" value="1"/>
</dbReference>
<dbReference type="PROSITE" id="PS50089">
    <property type="entry name" value="ZF_RING_2"/>
    <property type="match status" value="1"/>
</dbReference>
<dbReference type="GO" id="GO:0004842">
    <property type="term" value="F:ubiquitin-protein transferase activity"/>
    <property type="evidence" value="ECO:0007669"/>
    <property type="project" value="TreeGrafter"/>
</dbReference>
<feature type="compositionally biased region" description="Acidic residues" evidence="14">
    <location>
        <begin position="191"/>
        <end position="200"/>
    </location>
</feature>
<feature type="compositionally biased region" description="Acidic residues" evidence="14">
    <location>
        <begin position="138"/>
        <end position="159"/>
    </location>
</feature>
<dbReference type="GO" id="GO:0000724">
    <property type="term" value="P:double-strand break repair via homologous recombination"/>
    <property type="evidence" value="ECO:0007669"/>
    <property type="project" value="TreeGrafter"/>
</dbReference>
<comment type="caution">
    <text evidence="17">The sequence shown here is derived from an EMBL/GenBank/DDBJ whole genome shotgun (WGS) entry which is preliminary data.</text>
</comment>
<accession>A0A9W7C353</accession>
<keyword evidence="8" id="KW-0862">Zinc</keyword>
<dbReference type="OrthoDB" id="6270329at2759"/>
<evidence type="ECO:0000256" key="2">
    <source>
        <dbReference type="ARBA" id="ARBA00004286"/>
    </source>
</evidence>
<evidence type="ECO:0000256" key="8">
    <source>
        <dbReference type="ARBA" id="ARBA00022833"/>
    </source>
</evidence>
<feature type="compositionally biased region" description="Polar residues" evidence="14">
    <location>
        <begin position="163"/>
        <end position="174"/>
    </location>
</feature>
<keyword evidence="4" id="KW-0479">Metal-binding</keyword>
<dbReference type="PANTHER" id="PTHR13763">
    <property type="entry name" value="BREAST CANCER TYPE 1 SUSCEPTIBILITY PROTEIN BRCA1"/>
    <property type="match status" value="1"/>
</dbReference>
<keyword evidence="9" id="KW-0234">DNA repair</keyword>
<evidence type="ECO:0000256" key="7">
    <source>
        <dbReference type="ARBA" id="ARBA00022771"/>
    </source>
</evidence>
<dbReference type="InterPro" id="IPR017907">
    <property type="entry name" value="Znf_RING_CS"/>
</dbReference>
<dbReference type="InterPro" id="IPR001841">
    <property type="entry name" value="Znf_RING"/>
</dbReference>
<dbReference type="SUPFAM" id="SSF57850">
    <property type="entry name" value="RING/U-box"/>
    <property type="match status" value="1"/>
</dbReference>
<dbReference type="GO" id="GO:0005694">
    <property type="term" value="C:chromosome"/>
    <property type="evidence" value="ECO:0007669"/>
    <property type="project" value="UniProtKB-SubCell"/>
</dbReference>
<evidence type="ECO:0000259" key="16">
    <source>
        <dbReference type="PROSITE" id="PS50172"/>
    </source>
</evidence>
<name>A0A9W7C353_9STRA</name>
<dbReference type="GO" id="GO:0008270">
    <property type="term" value="F:zinc ion binding"/>
    <property type="evidence" value="ECO:0007669"/>
    <property type="project" value="UniProtKB-KW"/>
</dbReference>
<evidence type="ECO:0000256" key="6">
    <source>
        <dbReference type="ARBA" id="ARBA00022763"/>
    </source>
</evidence>
<dbReference type="InterPro" id="IPR001357">
    <property type="entry name" value="BRCT_dom"/>
</dbReference>
<dbReference type="Proteomes" id="UP001165122">
    <property type="component" value="Unassembled WGS sequence"/>
</dbReference>
<evidence type="ECO:0000256" key="1">
    <source>
        <dbReference type="ARBA" id="ARBA00004123"/>
    </source>
</evidence>
<evidence type="ECO:0000313" key="18">
    <source>
        <dbReference type="Proteomes" id="UP001165122"/>
    </source>
</evidence>
<dbReference type="Gene3D" id="3.40.50.10190">
    <property type="entry name" value="BRCT domain"/>
    <property type="match status" value="1"/>
</dbReference>
<dbReference type="InterPro" id="IPR018957">
    <property type="entry name" value="Znf_C3HC4_RING-type"/>
</dbReference>
<dbReference type="EMBL" id="BRXW01000043">
    <property type="protein sequence ID" value="GMI02387.1"/>
    <property type="molecule type" value="Genomic_DNA"/>
</dbReference>
<keyword evidence="3" id="KW-0158">Chromosome</keyword>
<feature type="region of interest" description="Disordered" evidence="14">
    <location>
        <begin position="138"/>
        <end position="246"/>
    </location>
</feature>
<dbReference type="AlphaFoldDB" id="A0A9W7C353"/>
<dbReference type="PROSITE" id="PS50172">
    <property type="entry name" value="BRCT"/>
    <property type="match status" value="1"/>
</dbReference>
<evidence type="ECO:0000256" key="9">
    <source>
        <dbReference type="ARBA" id="ARBA00023204"/>
    </source>
</evidence>
<evidence type="ECO:0000256" key="5">
    <source>
        <dbReference type="ARBA" id="ARBA00022737"/>
    </source>
</evidence>
<feature type="domain" description="BRCT" evidence="16">
    <location>
        <begin position="378"/>
        <end position="498"/>
    </location>
</feature>
<evidence type="ECO:0000256" key="11">
    <source>
        <dbReference type="ARBA" id="ARBA00023306"/>
    </source>
</evidence>
<keyword evidence="6" id="KW-0227">DNA damage</keyword>
<evidence type="ECO:0000256" key="12">
    <source>
        <dbReference type="ARBA" id="ARBA00031556"/>
    </source>
</evidence>
<evidence type="ECO:0000256" key="4">
    <source>
        <dbReference type="ARBA" id="ARBA00022723"/>
    </source>
</evidence>
<evidence type="ECO:0000256" key="14">
    <source>
        <dbReference type="SAM" id="MobiDB-lite"/>
    </source>
</evidence>
<evidence type="ECO:0000256" key="13">
    <source>
        <dbReference type="PROSITE-ProRule" id="PRU00175"/>
    </source>
</evidence>
<dbReference type="PROSITE" id="PS00518">
    <property type="entry name" value="ZF_RING_1"/>
    <property type="match status" value="1"/>
</dbReference>
<evidence type="ECO:0000313" key="17">
    <source>
        <dbReference type="EMBL" id="GMI02387.1"/>
    </source>
</evidence>
<dbReference type="InterPro" id="IPR031099">
    <property type="entry name" value="BRCA1-associated"/>
</dbReference>
<comment type="subcellular location">
    <subcellularLocation>
        <location evidence="2">Chromosome</location>
    </subcellularLocation>
    <subcellularLocation>
        <location evidence="1">Nucleus</location>
    </subcellularLocation>
</comment>
<organism evidence="17 18">
    <name type="scientific">Triparma laevis f. longispina</name>
    <dbReference type="NCBI Taxonomy" id="1714387"/>
    <lineage>
        <taxon>Eukaryota</taxon>
        <taxon>Sar</taxon>
        <taxon>Stramenopiles</taxon>
        <taxon>Ochrophyta</taxon>
        <taxon>Bolidophyceae</taxon>
        <taxon>Parmales</taxon>
        <taxon>Triparmaceae</taxon>
        <taxon>Triparma</taxon>
    </lineage>
</organism>
<dbReference type="PANTHER" id="PTHR13763:SF0">
    <property type="entry name" value="BREAST CANCER TYPE 1 SUSCEPTIBILITY PROTEIN"/>
    <property type="match status" value="1"/>
</dbReference>
<dbReference type="GO" id="GO:0005634">
    <property type="term" value="C:nucleus"/>
    <property type="evidence" value="ECO:0007669"/>
    <property type="project" value="UniProtKB-SubCell"/>
</dbReference>